<dbReference type="GO" id="GO:0005886">
    <property type="term" value="C:plasma membrane"/>
    <property type="evidence" value="ECO:0007669"/>
    <property type="project" value="UniProtKB-SubCell"/>
</dbReference>
<dbReference type="GO" id="GO:0032153">
    <property type="term" value="C:cell division site"/>
    <property type="evidence" value="ECO:0007669"/>
    <property type="project" value="UniProtKB-UniRule"/>
</dbReference>
<name>A0A226C0K3_9FIRM</name>
<evidence type="ECO:0000313" key="11">
    <source>
        <dbReference type="Proteomes" id="UP000214588"/>
    </source>
</evidence>
<proteinExistence type="inferred from homology"/>
<keyword evidence="6 7" id="KW-0131">Cell cycle</keyword>
<evidence type="ECO:0000256" key="7">
    <source>
        <dbReference type="HAMAP-Rule" id="MF_00910"/>
    </source>
</evidence>
<keyword evidence="8" id="KW-0175">Coiled coil</keyword>
<comment type="similarity">
    <text evidence="7">Belongs to the FtsL family.</text>
</comment>
<dbReference type="GO" id="GO:0043093">
    <property type="term" value="P:FtsZ-dependent cytokinesis"/>
    <property type="evidence" value="ECO:0007669"/>
    <property type="project" value="UniProtKB-UniRule"/>
</dbReference>
<keyword evidence="5 7" id="KW-0472">Membrane</keyword>
<keyword evidence="4 7" id="KW-1133">Transmembrane helix</keyword>
<reference evidence="10 11" key="1">
    <citation type="submission" date="2017-06" db="EMBL/GenBank/DDBJ databases">
        <title>Draft Genome Sequence of Natranaerobius trueperi halophilic, alkalithermophilic bacteria from soda lakes.</title>
        <authorList>
            <person name="Zhao B."/>
        </authorList>
    </citation>
    <scope>NUCLEOTIDE SEQUENCE [LARGE SCALE GENOMIC DNA]</scope>
    <source>
        <strain evidence="10 11">DSM 18760</strain>
    </source>
</reference>
<dbReference type="HAMAP" id="MF_00910">
    <property type="entry name" value="FtsL"/>
    <property type="match status" value="1"/>
</dbReference>
<keyword evidence="3 7" id="KW-0812">Transmembrane</keyword>
<comment type="caution">
    <text evidence="10">The sequence shown here is derived from an EMBL/GenBank/DDBJ whole genome shotgun (WGS) entry which is preliminary data.</text>
</comment>
<evidence type="ECO:0000256" key="8">
    <source>
        <dbReference type="SAM" id="Coils"/>
    </source>
</evidence>
<evidence type="ECO:0000256" key="1">
    <source>
        <dbReference type="ARBA" id="ARBA00022475"/>
    </source>
</evidence>
<evidence type="ECO:0000256" key="2">
    <source>
        <dbReference type="ARBA" id="ARBA00022618"/>
    </source>
</evidence>
<organism evidence="10 11">
    <name type="scientific">Natranaerobius trueperi</name>
    <dbReference type="NCBI Taxonomy" id="759412"/>
    <lineage>
        <taxon>Bacteria</taxon>
        <taxon>Bacillati</taxon>
        <taxon>Bacillota</taxon>
        <taxon>Clostridia</taxon>
        <taxon>Natranaerobiales</taxon>
        <taxon>Natranaerobiaceae</taxon>
        <taxon>Natranaerobius</taxon>
    </lineage>
</organism>
<dbReference type="Proteomes" id="UP000214588">
    <property type="component" value="Unassembled WGS sequence"/>
</dbReference>
<evidence type="ECO:0000256" key="9">
    <source>
        <dbReference type="SAM" id="MobiDB-lite"/>
    </source>
</evidence>
<evidence type="ECO:0000256" key="3">
    <source>
        <dbReference type="ARBA" id="ARBA00022692"/>
    </source>
</evidence>
<accession>A0A226C0K3</accession>
<keyword evidence="1 7" id="KW-1003">Cell membrane</keyword>
<evidence type="ECO:0000256" key="5">
    <source>
        <dbReference type="ARBA" id="ARBA00023136"/>
    </source>
</evidence>
<feature type="compositionally biased region" description="Basic residues" evidence="9">
    <location>
        <begin position="29"/>
        <end position="38"/>
    </location>
</feature>
<keyword evidence="2 7" id="KW-0132">Cell division</keyword>
<gene>
    <name evidence="7" type="primary">ftsL</name>
    <name evidence="10" type="ORF">CDO51_04450</name>
</gene>
<dbReference type="InterPro" id="IPR011922">
    <property type="entry name" value="Cell_div_FtsL"/>
</dbReference>
<sequence>MLLYKNQLTAEAAPKRRQNLNKQSDPVRKTKTRRRSKTVPKLAKAKAVGICVGGVLLALLTVAHFALVAQLNYQISQLERELEQIENQKAHLEMKITEKQSYERIERYAREELNMKKPSQVN</sequence>
<evidence type="ECO:0000256" key="6">
    <source>
        <dbReference type="ARBA" id="ARBA00023306"/>
    </source>
</evidence>
<feature type="coiled-coil region" evidence="8">
    <location>
        <begin position="68"/>
        <end position="102"/>
    </location>
</feature>
<dbReference type="EMBL" id="NIQC01000007">
    <property type="protein sequence ID" value="OWZ84124.1"/>
    <property type="molecule type" value="Genomic_DNA"/>
</dbReference>
<comment type="function">
    <text evidence="7">Essential cell division protein.</text>
</comment>
<dbReference type="Pfam" id="PF04977">
    <property type="entry name" value="DivIC"/>
    <property type="match status" value="1"/>
</dbReference>
<keyword evidence="11" id="KW-1185">Reference proteome</keyword>
<dbReference type="AlphaFoldDB" id="A0A226C0K3"/>
<protein>
    <recommendedName>
        <fullName evidence="7">Cell division protein FtsL</fullName>
    </recommendedName>
</protein>
<feature type="region of interest" description="Disordered" evidence="9">
    <location>
        <begin position="15"/>
        <end position="39"/>
    </location>
</feature>
<dbReference type="InterPro" id="IPR007060">
    <property type="entry name" value="FtsL/DivIC"/>
</dbReference>
<evidence type="ECO:0000313" key="10">
    <source>
        <dbReference type="EMBL" id="OWZ84124.1"/>
    </source>
</evidence>
<comment type="subcellular location">
    <subcellularLocation>
        <location evidence="7">Cell membrane</location>
        <topology evidence="7">Single-pass type II membrane protein</topology>
    </subcellularLocation>
    <text evidence="7">Localizes to the division septum where it forms a ring structure.</text>
</comment>
<evidence type="ECO:0000256" key="4">
    <source>
        <dbReference type="ARBA" id="ARBA00022989"/>
    </source>
</evidence>
<feature type="transmembrane region" description="Helical" evidence="7">
    <location>
        <begin position="47"/>
        <end position="67"/>
    </location>
</feature>